<dbReference type="InterPro" id="IPR050113">
    <property type="entry name" value="Ub_conjugating_enzyme"/>
</dbReference>
<evidence type="ECO:0000256" key="1">
    <source>
        <dbReference type="ARBA" id="ARBA00022786"/>
    </source>
</evidence>
<dbReference type="CDD" id="cd00195">
    <property type="entry name" value="UBCc_UEV"/>
    <property type="match status" value="1"/>
</dbReference>
<dbReference type="EMBL" id="QEAO01000003">
    <property type="protein sequence ID" value="TPX37201.1"/>
    <property type="molecule type" value="Genomic_DNA"/>
</dbReference>
<feature type="domain" description="UBC core" evidence="2">
    <location>
        <begin position="169"/>
        <end position="318"/>
    </location>
</feature>
<dbReference type="Gene3D" id="3.10.110.10">
    <property type="entry name" value="Ubiquitin Conjugating Enzyme"/>
    <property type="match status" value="2"/>
</dbReference>
<dbReference type="InterPro" id="IPR016135">
    <property type="entry name" value="UBQ-conjugating_enzyme/RWD"/>
</dbReference>
<dbReference type="PROSITE" id="PS50127">
    <property type="entry name" value="UBC_2"/>
    <property type="match status" value="2"/>
</dbReference>
<dbReference type="STRING" id="1806994.A0A507CCH4"/>
<keyword evidence="1" id="KW-0833">Ubl conjugation pathway</keyword>
<dbReference type="SUPFAM" id="SSF54495">
    <property type="entry name" value="UBC-like"/>
    <property type="match status" value="2"/>
</dbReference>
<dbReference type="PANTHER" id="PTHR24067">
    <property type="entry name" value="UBIQUITIN-CONJUGATING ENZYME E2"/>
    <property type="match status" value="1"/>
</dbReference>
<gene>
    <name evidence="3" type="ORF">SmJEL517_g01121</name>
</gene>
<evidence type="ECO:0000259" key="2">
    <source>
        <dbReference type="PROSITE" id="PS50127"/>
    </source>
</evidence>
<sequence>MFQRSLTTVNSGKVCLSILGTWRGEAGEQWSSAHGLLSVLISIQSLMSDKPYVNEPGFENPPPSDQKLVDDYNKKIMHETLRVSVCDRLEAYLGWKSNDVKQVVNEESAKVKDGTAFTKMRFEGGSNSMEGAFAYGTLRTRLESIYKGLMDEIEDWKRESKAHIKADTTTSHSLLSQFQQIQNSNTIDGNISVELRDNNPYIWIVTIIGLPASSHDGALYKAEMVFSNEFPDALPKVRFLTEVFHPNISRDGFPYYRTLKPEDVRSHLSAIAALFTQDPDPQPATHLNATARDLYFGTEAQKKDFRRRVRRCAQKSADFDDL</sequence>
<proteinExistence type="predicted"/>
<dbReference type="AlphaFoldDB" id="A0A507CCH4"/>
<keyword evidence="4" id="KW-1185">Reference proteome</keyword>
<dbReference type="SMART" id="SM00212">
    <property type="entry name" value="UBCc"/>
    <property type="match status" value="1"/>
</dbReference>
<dbReference type="Proteomes" id="UP000319731">
    <property type="component" value="Unassembled WGS sequence"/>
</dbReference>
<dbReference type="RefSeq" id="XP_031027271.1">
    <property type="nucleotide sequence ID" value="XM_031167049.1"/>
</dbReference>
<dbReference type="InterPro" id="IPR000608">
    <property type="entry name" value="UBC"/>
</dbReference>
<comment type="caution">
    <text evidence="3">The sequence shown here is derived from an EMBL/GenBank/DDBJ whole genome shotgun (WGS) entry which is preliminary data.</text>
</comment>
<protein>
    <recommendedName>
        <fullName evidence="2">UBC core domain-containing protein</fullName>
    </recommendedName>
</protein>
<dbReference type="Pfam" id="PF00179">
    <property type="entry name" value="UQ_con"/>
    <property type="match status" value="1"/>
</dbReference>
<accession>A0A507CCH4</accession>
<reference evidence="3 4" key="1">
    <citation type="journal article" date="2019" name="Sci. Rep.">
        <title>Comparative genomics of chytrid fungi reveal insights into the obligate biotrophic and pathogenic lifestyle of Synchytrium endobioticum.</title>
        <authorList>
            <person name="van de Vossenberg B.T.L.H."/>
            <person name="Warris S."/>
            <person name="Nguyen H.D.T."/>
            <person name="van Gent-Pelzer M.P.E."/>
            <person name="Joly D.L."/>
            <person name="van de Geest H.C."/>
            <person name="Bonants P.J.M."/>
            <person name="Smith D.S."/>
            <person name="Levesque C.A."/>
            <person name="van der Lee T.A.J."/>
        </authorList>
    </citation>
    <scope>NUCLEOTIDE SEQUENCE [LARGE SCALE GENOMIC DNA]</scope>
    <source>
        <strain evidence="3 4">JEL517</strain>
    </source>
</reference>
<evidence type="ECO:0000313" key="3">
    <source>
        <dbReference type="EMBL" id="TPX37201.1"/>
    </source>
</evidence>
<name>A0A507CCH4_9FUNG</name>
<dbReference type="OrthoDB" id="1926878at2759"/>
<dbReference type="GeneID" id="42002346"/>
<evidence type="ECO:0000313" key="4">
    <source>
        <dbReference type="Proteomes" id="UP000319731"/>
    </source>
</evidence>
<feature type="domain" description="UBC core" evidence="2">
    <location>
        <begin position="1"/>
        <end position="85"/>
    </location>
</feature>
<organism evidence="3 4">
    <name type="scientific">Synchytrium microbalum</name>
    <dbReference type="NCBI Taxonomy" id="1806994"/>
    <lineage>
        <taxon>Eukaryota</taxon>
        <taxon>Fungi</taxon>
        <taxon>Fungi incertae sedis</taxon>
        <taxon>Chytridiomycota</taxon>
        <taxon>Chytridiomycota incertae sedis</taxon>
        <taxon>Chytridiomycetes</taxon>
        <taxon>Synchytriales</taxon>
        <taxon>Synchytriaceae</taxon>
        <taxon>Synchytrium</taxon>
    </lineage>
</organism>